<sequence>MKKKKTHLRGGGLLCEVDTQHTQMHTIYSCLHIHGTYIHKKSHGGVFCTALGYFFVVFLLISNERTWGKKTTTYGGGDLKKKKRQKSFNSDRFVACTLPRKRSKYTDFSSRFILLFCLLFPWLVSCLFFFFPKTVGCVHAYMKSIEIQAIHQPTYPPVNNTERYVN</sequence>
<dbReference type="PROSITE" id="PS51257">
    <property type="entry name" value="PROKAR_LIPOPROTEIN"/>
    <property type="match status" value="1"/>
</dbReference>
<evidence type="ECO:0000313" key="2">
    <source>
        <dbReference type="EMBL" id="CAE0673747.1"/>
    </source>
</evidence>
<keyword evidence="1" id="KW-0472">Membrane</keyword>
<evidence type="ECO:0000256" key="1">
    <source>
        <dbReference type="SAM" id="Phobius"/>
    </source>
</evidence>
<dbReference type="EMBL" id="HBIV01035637">
    <property type="protein sequence ID" value="CAE0673747.1"/>
    <property type="molecule type" value="Transcribed_RNA"/>
</dbReference>
<keyword evidence="1" id="KW-1133">Transmembrane helix</keyword>
<dbReference type="AlphaFoldDB" id="A0A7S3Z6V9"/>
<reference evidence="2" key="1">
    <citation type="submission" date="2021-01" db="EMBL/GenBank/DDBJ databases">
        <authorList>
            <person name="Corre E."/>
            <person name="Pelletier E."/>
            <person name="Niang G."/>
            <person name="Scheremetjew M."/>
            <person name="Finn R."/>
            <person name="Kale V."/>
            <person name="Holt S."/>
            <person name="Cochrane G."/>
            <person name="Meng A."/>
            <person name="Brown T."/>
            <person name="Cohen L."/>
        </authorList>
    </citation>
    <scope>NUCLEOTIDE SEQUENCE</scope>
    <source>
        <strain evidence="2">CCCM811</strain>
    </source>
</reference>
<feature type="transmembrane region" description="Helical" evidence="1">
    <location>
        <begin position="44"/>
        <end position="61"/>
    </location>
</feature>
<keyword evidence="1" id="KW-0812">Transmembrane</keyword>
<proteinExistence type="predicted"/>
<accession>A0A7S3Z6V9</accession>
<organism evidence="2">
    <name type="scientific">Lotharella globosa</name>
    <dbReference type="NCBI Taxonomy" id="91324"/>
    <lineage>
        <taxon>Eukaryota</taxon>
        <taxon>Sar</taxon>
        <taxon>Rhizaria</taxon>
        <taxon>Cercozoa</taxon>
        <taxon>Chlorarachniophyceae</taxon>
        <taxon>Lotharella</taxon>
    </lineage>
</organism>
<name>A0A7S3Z6V9_9EUKA</name>
<protein>
    <submittedName>
        <fullName evidence="2">Uncharacterized protein</fullName>
    </submittedName>
</protein>
<feature type="transmembrane region" description="Helical" evidence="1">
    <location>
        <begin position="112"/>
        <end position="131"/>
    </location>
</feature>
<gene>
    <name evidence="2" type="ORF">LGLO00237_LOCUS25452</name>
</gene>